<protein>
    <submittedName>
        <fullName evidence="2">Protein required for attachment to host cells</fullName>
    </submittedName>
</protein>
<feature type="compositionally biased region" description="Basic and acidic residues" evidence="1">
    <location>
        <begin position="64"/>
        <end position="73"/>
    </location>
</feature>
<feature type="compositionally biased region" description="Basic and acidic residues" evidence="1">
    <location>
        <begin position="34"/>
        <end position="49"/>
    </location>
</feature>
<dbReference type="Pfam" id="PF18856">
    <property type="entry name" value="baeRF_family12"/>
    <property type="match status" value="1"/>
</dbReference>
<dbReference type="GeneID" id="303001617"/>
<dbReference type="RefSeq" id="WP_086456993.1">
    <property type="nucleotide sequence ID" value="NZ_FXWL01000002.1"/>
</dbReference>
<gene>
    <name evidence="2" type="ORF">SAMN06295984_1962</name>
</gene>
<keyword evidence="3" id="KW-1185">Reference proteome</keyword>
<evidence type="ECO:0000313" key="2">
    <source>
        <dbReference type="EMBL" id="SMQ76521.1"/>
    </source>
</evidence>
<evidence type="ECO:0000256" key="1">
    <source>
        <dbReference type="SAM" id="MobiDB-lite"/>
    </source>
</evidence>
<name>A0A1Y6FSS6_9SPHN</name>
<reference evidence="3" key="1">
    <citation type="submission" date="2017-04" db="EMBL/GenBank/DDBJ databases">
        <authorList>
            <person name="Varghese N."/>
            <person name="Submissions S."/>
        </authorList>
    </citation>
    <scope>NUCLEOTIDE SEQUENCE [LARGE SCALE GENOMIC DNA]</scope>
    <source>
        <strain evidence="3">UI2</strain>
    </source>
</reference>
<dbReference type="EMBL" id="FXWL01000002">
    <property type="protein sequence ID" value="SMQ76521.1"/>
    <property type="molecule type" value="Genomic_DNA"/>
</dbReference>
<dbReference type="InterPro" id="IPR041374">
    <property type="entry name" value="BaeRF_family12"/>
</dbReference>
<evidence type="ECO:0000313" key="3">
    <source>
        <dbReference type="Proteomes" id="UP000194469"/>
    </source>
</evidence>
<proteinExistence type="predicted"/>
<feature type="region of interest" description="Disordered" evidence="1">
    <location>
        <begin position="34"/>
        <end position="73"/>
    </location>
</feature>
<dbReference type="Proteomes" id="UP000194469">
    <property type="component" value="Unassembled WGS sequence"/>
</dbReference>
<dbReference type="AlphaFoldDB" id="A0A1Y6FSS6"/>
<organism evidence="2 3">
    <name type="scientific">Sphingopyxis terrae subsp. ummariensis</name>
    <dbReference type="NCBI Taxonomy" id="429001"/>
    <lineage>
        <taxon>Bacteria</taxon>
        <taxon>Pseudomonadati</taxon>
        <taxon>Pseudomonadota</taxon>
        <taxon>Alphaproteobacteria</taxon>
        <taxon>Sphingomonadales</taxon>
        <taxon>Sphingomonadaceae</taxon>
        <taxon>Sphingopyxis</taxon>
    </lineage>
</organism>
<accession>A0A1Y6FSS6</accession>
<sequence>MSIPHNGLVLVADGRKVLFLRNHGDDTRLDLRVEAHDERSDAPNRDLKSDAPGLTAQRGGHGRPAMDETDFHQQEEDRWAAEAAAALDRKILDHEAERVAIIAPPRTLGELRKRWHKESARCVVVEIAKEMTGRPVADIEALLADTGKPPA</sequence>